<dbReference type="HOGENOM" id="CLU_3151907_0_0_3"/>
<evidence type="ECO:0000313" key="1">
    <source>
        <dbReference type="EMBL" id="ADN16483.1"/>
    </source>
</evidence>
<gene>
    <name evidence="1" type="ordered locus">Cyan7822_4574</name>
</gene>
<keyword evidence="2" id="KW-1185">Reference proteome</keyword>
<name>E0UD18_GLOV7</name>
<dbReference type="STRING" id="497965.Cyan7822_4574"/>
<reference evidence="2" key="1">
    <citation type="journal article" date="2011" name="MBio">
        <title>Novel metabolic attributes of the genus Cyanothece, comprising a group of unicellular nitrogen-fixing Cyanobacteria.</title>
        <authorList>
            <person name="Bandyopadhyay A."/>
            <person name="Elvitigala T."/>
            <person name="Welsh E."/>
            <person name="Stockel J."/>
            <person name="Liberton M."/>
            <person name="Min H."/>
            <person name="Sherman L.A."/>
            <person name="Pakrasi H.B."/>
        </authorList>
    </citation>
    <scope>NUCLEOTIDE SEQUENCE [LARGE SCALE GENOMIC DNA]</scope>
    <source>
        <strain evidence="2">PCC 7822</strain>
    </source>
</reference>
<accession>E0UD18</accession>
<proteinExistence type="predicted"/>
<sequence length="48" mass="5307">MSNLTIFTFEEQQVRFVGTADKPEWIAQDVCDVLGIELAANVLQLPGV</sequence>
<dbReference type="Proteomes" id="UP000008206">
    <property type="component" value="Chromosome"/>
</dbReference>
<dbReference type="AlphaFoldDB" id="E0UD18"/>
<dbReference type="eggNOG" id="COG3617">
    <property type="taxonomic scope" value="Bacteria"/>
</dbReference>
<dbReference type="RefSeq" id="WP_013324525.1">
    <property type="nucleotide sequence ID" value="NC_014501.1"/>
</dbReference>
<dbReference type="EMBL" id="CP002198">
    <property type="protein sequence ID" value="ADN16483.1"/>
    <property type="molecule type" value="Genomic_DNA"/>
</dbReference>
<organism evidence="1 2">
    <name type="scientific">Gloeothece verrucosa (strain PCC 7822)</name>
    <name type="common">Cyanothece sp. (strain PCC 7822)</name>
    <dbReference type="NCBI Taxonomy" id="497965"/>
    <lineage>
        <taxon>Bacteria</taxon>
        <taxon>Bacillati</taxon>
        <taxon>Cyanobacteriota</taxon>
        <taxon>Cyanophyceae</taxon>
        <taxon>Oscillatoriophycideae</taxon>
        <taxon>Chroococcales</taxon>
        <taxon>Aphanothecaceae</taxon>
        <taxon>Gloeothece</taxon>
        <taxon>Gloeothece verrucosa</taxon>
    </lineage>
</organism>
<dbReference type="KEGG" id="cyj:Cyan7822_4574"/>
<evidence type="ECO:0000313" key="2">
    <source>
        <dbReference type="Proteomes" id="UP000008206"/>
    </source>
</evidence>
<protein>
    <submittedName>
        <fullName evidence="1">BRO domain-containing protein</fullName>
    </submittedName>
</protein>